<gene>
    <name evidence="1" type="ORF">MSAN_01529400</name>
</gene>
<proteinExistence type="predicted"/>
<evidence type="ECO:0000313" key="1">
    <source>
        <dbReference type="EMBL" id="KAF7353404.1"/>
    </source>
</evidence>
<sequence length="237" mass="26639">MTMSYIPQVDTDAMMASANAGMAQIRAGLDEKRAWTKEAKLCCDYCKKHETSVSPLQACSRCRSVRYCSPMPFEALGEDVLFRISCFCDVSTPLAVSAINKPLRRIAFSKQLWLSLVLDTSSRDALELPPPNRERLECLSTEELVAVVKNAVTGPGSEWDDESPASVIKTKFQISFDNMQDCPEIRLLPGARYILRHSRSTTQQRLCIYDVWSARSVWECPVETYTECEVDLVPVVP</sequence>
<protein>
    <recommendedName>
        <fullName evidence="3">F-box domain-containing protein</fullName>
    </recommendedName>
</protein>
<comment type="caution">
    <text evidence="1">The sequence shown here is derived from an EMBL/GenBank/DDBJ whole genome shotgun (WGS) entry which is preliminary data.</text>
</comment>
<dbReference type="EMBL" id="JACAZH010000012">
    <property type="protein sequence ID" value="KAF7353404.1"/>
    <property type="molecule type" value="Genomic_DNA"/>
</dbReference>
<organism evidence="1 2">
    <name type="scientific">Mycena sanguinolenta</name>
    <dbReference type="NCBI Taxonomy" id="230812"/>
    <lineage>
        <taxon>Eukaryota</taxon>
        <taxon>Fungi</taxon>
        <taxon>Dikarya</taxon>
        <taxon>Basidiomycota</taxon>
        <taxon>Agaricomycotina</taxon>
        <taxon>Agaricomycetes</taxon>
        <taxon>Agaricomycetidae</taxon>
        <taxon>Agaricales</taxon>
        <taxon>Marasmiineae</taxon>
        <taxon>Mycenaceae</taxon>
        <taxon>Mycena</taxon>
    </lineage>
</organism>
<accession>A0A8H6Y7S1</accession>
<evidence type="ECO:0008006" key="3">
    <source>
        <dbReference type="Google" id="ProtNLM"/>
    </source>
</evidence>
<dbReference type="Proteomes" id="UP000623467">
    <property type="component" value="Unassembled WGS sequence"/>
</dbReference>
<dbReference type="InterPro" id="IPR036047">
    <property type="entry name" value="F-box-like_dom_sf"/>
</dbReference>
<evidence type="ECO:0000313" key="2">
    <source>
        <dbReference type="Proteomes" id="UP000623467"/>
    </source>
</evidence>
<dbReference type="AlphaFoldDB" id="A0A8H6Y7S1"/>
<dbReference type="SUPFAM" id="SSF81383">
    <property type="entry name" value="F-box domain"/>
    <property type="match status" value="1"/>
</dbReference>
<dbReference type="OrthoDB" id="3051145at2759"/>
<keyword evidence="2" id="KW-1185">Reference proteome</keyword>
<name>A0A8H6Y7S1_9AGAR</name>
<reference evidence="1" key="1">
    <citation type="submission" date="2020-05" db="EMBL/GenBank/DDBJ databases">
        <title>Mycena genomes resolve the evolution of fungal bioluminescence.</title>
        <authorList>
            <person name="Tsai I.J."/>
        </authorList>
    </citation>
    <scope>NUCLEOTIDE SEQUENCE</scope>
    <source>
        <strain evidence="1">160909Yilan</strain>
    </source>
</reference>